<keyword evidence="1" id="KW-0805">Transcription regulation</keyword>
<keyword evidence="7" id="KW-1185">Reference proteome</keyword>
<dbReference type="AlphaFoldDB" id="A0A559J019"/>
<dbReference type="Pfam" id="PF00440">
    <property type="entry name" value="TetR_N"/>
    <property type="match status" value="1"/>
</dbReference>
<dbReference type="InterPro" id="IPR009057">
    <property type="entry name" value="Homeodomain-like_sf"/>
</dbReference>
<dbReference type="OrthoDB" id="9806334at2"/>
<dbReference type="Gene3D" id="1.10.357.10">
    <property type="entry name" value="Tetracycline Repressor, domain 2"/>
    <property type="match status" value="1"/>
</dbReference>
<dbReference type="PROSITE" id="PS50977">
    <property type="entry name" value="HTH_TETR_2"/>
    <property type="match status" value="1"/>
</dbReference>
<dbReference type="PRINTS" id="PR00455">
    <property type="entry name" value="HTHTETR"/>
</dbReference>
<dbReference type="Pfam" id="PF17937">
    <property type="entry name" value="TetR_C_28"/>
    <property type="match status" value="1"/>
</dbReference>
<reference evidence="6 7" key="1">
    <citation type="submission" date="2019-07" db="EMBL/GenBank/DDBJ databases">
        <authorList>
            <person name="Kim J."/>
        </authorList>
    </citation>
    <scope>NUCLEOTIDE SEQUENCE [LARGE SCALE GENOMIC DNA]</scope>
    <source>
        <strain evidence="6 7">N4</strain>
    </source>
</reference>
<organism evidence="6 7">
    <name type="scientific">Paenibacillus agilis</name>
    <dbReference type="NCBI Taxonomy" id="3020863"/>
    <lineage>
        <taxon>Bacteria</taxon>
        <taxon>Bacillati</taxon>
        <taxon>Bacillota</taxon>
        <taxon>Bacilli</taxon>
        <taxon>Bacillales</taxon>
        <taxon>Paenibacillaceae</taxon>
        <taxon>Paenibacillus</taxon>
    </lineage>
</organism>
<evidence type="ECO:0000256" key="4">
    <source>
        <dbReference type="PROSITE-ProRule" id="PRU00335"/>
    </source>
</evidence>
<evidence type="ECO:0000313" key="7">
    <source>
        <dbReference type="Proteomes" id="UP000318102"/>
    </source>
</evidence>
<dbReference type="InterPro" id="IPR001647">
    <property type="entry name" value="HTH_TetR"/>
</dbReference>
<dbReference type="EMBL" id="VNJK01000001">
    <property type="protein sequence ID" value="TVX93225.1"/>
    <property type="molecule type" value="Genomic_DNA"/>
</dbReference>
<evidence type="ECO:0000313" key="6">
    <source>
        <dbReference type="EMBL" id="TVX93225.1"/>
    </source>
</evidence>
<gene>
    <name evidence="6" type="ORF">FPZ44_09245</name>
</gene>
<dbReference type="PANTHER" id="PTHR30055:SF234">
    <property type="entry name" value="HTH-TYPE TRANSCRIPTIONAL REGULATOR BETI"/>
    <property type="match status" value="1"/>
</dbReference>
<dbReference type="Proteomes" id="UP000318102">
    <property type="component" value="Unassembled WGS sequence"/>
</dbReference>
<dbReference type="SUPFAM" id="SSF48498">
    <property type="entry name" value="Tetracyclin repressor-like, C-terminal domain"/>
    <property type="match status" value="1"/>
</dbReference>
<comment type="caution">
    <text evidence="6">The sequence shown here is derived from an EMBL/GenBank/DDBJ whole genome shotgun (WGS) entry which is preliminary data.</text>
</comment>
<evidence type="ECO:0000256" key="2">
    <source>
        <dbReference type="ARBA" id="ARBA00023125"/>
    </source>
</evidence>
<sequence length="183" mass="20650">MVGNGGVLLIKKADLLDAALRIIDKEGINKFTLDAIALEAGISKGGLIHHFSNKEELIRALNEQSVVRFKKLLLDEFELTNNYAQSYAAATFKQWDNSNPVRADLSMLAALTNKKELLHLWESEYQTLRQKLNEESISVENGLVIRLLCDGLIFSKMFNIDPLTNEETDSVLQYISRLVQDKP</sequence>
<dbReference type="InterPro" id="IPR041479">
    <property type="entry name" value="TetR_CgmR_C"/>
</dbReference>
<keyword evidence="3" id="KW-0804">Transcription</keyword>
<dbReference type="PANTHER" id="PTHR30055">
    <property type="entry name" value="HTH-TYPE TRANSCRIPTIONAL REGULATOR RUTR"/>
    <property type="match status" value="1"/>
</dbReference>
<dbReference type="InterPro" id="IPR036271">
    <property type="entry name" value="Tet_transcr_reg_TetR-rel_C_sf"/>
</dbReference>
<keyword evidence="2 4" id="KW-0238">DNA-binding</keyword>
<name>A0A559J019_9BACL</name>
<evidence type="ECO:0000256" key="1">
    <source>
        <dbReference type="ARBA" id="ARBA00023015"/>
    </source>
</evidence>
<feature type="DNA-binding region" description="H-T-H motif" evidence="4">
    <location>
        <begin position="32"/>
        <end position="51"/>
    </location>
</feature>
<evidence type="ECO:0000256" key="3">
    <source>
        <dbReference type="ARBA" id="ARBA00023163"/>
    </source>
</evidence>
<dbReference type="InterPro" id="IPR050109">
    <property type="entry name" value="HTH-type_TetR-like_transc_reg"/>
</dbReference>
<evidence type="ECO:0000259" key="5">
    <source>
        <dbReference type="PROSITE" id="PS50977"/>
    </source>
</evidence>
<proteinExistence type="predicted"/>
<protein>
    <submittedName>
        <fullName evidence="6">TetR/AcrR family transcriptional regulator</fullName>
    </submittedName>
</protein>
<feature type="domain" description="HTH tetR-type" evidence="5">
    <location>
        <begin position="9"/>
        <end position="69"/>
    </location>
</feature>
<dbReference type="GO" id="GO:0000976">
    <property type="term" value="F:transcription cis-regulatory region binding"/>
    <property type="evidence" value="ECO:0007669"/>
    <property type="project" value="TreeGrafter"/>
</dbReference>
<dbReference type="GO" id="GO:0003700">
    <property type="term" value="F:DNA-binding transcription factor activity"/>
    <property type="evidence" value="ECO:0007669"/>
    <property type="project" value="TreeGrafter"/>
</dbReference>
<dbReference type="SUPFAM" id="SSF46689">
    <property type="entry name" value="Homeodomain-like"/>
    <property type="match status" value="1"/>
</dbReference>
<accession>A0A559J019</accession>